<gene>
    <name evidence="2" type="ORF">RDB_LOCUS18798</name>
</gene>
<evidence type="ECO:0000313" key="2">
    <source>
        <dbReference type="EMBL" id="CAE6426460.1"/>
    </source>
</evidence>
<dbReference type="EMBL" id="CAJMXA010000334">
    <property type="protein sequence ID" value="CAE6426460.1"/>
    <property type="molecule type" value="Genomic_DNA"/>
</dbReference>
<comment type="caution">
    <text evidence="2">The sequence shown here is derived from an EMBL/GenBank/DDBJ whole genome shotgun (WGS) entry which is preliminary data.</text>
</comment>
<protein>
    <recommendedName>
        <fullName evidence="4">F-box domain-containing protein</fullName>
    </recommendedName>
</protein>
<sequence length="549" mass="62420">MEQQTEADTSFEPNKTTNPASPTASVFSSKDNLSPSPPPENDSIPQLIPLPPSPTPSQIELPGTLNLYRLPEEILIYVFFLLINHASPGSPRERPLDWTVRSSYKQLFIIISVCSDWRRICLSRGAFWSLISACKHWNEPESVMNLCLERARGSDIHLDGGLGHVSDPKLLEVIANYGPRIRTLNIAGDNPEVLRNTVTSLQVHSKPGCTNSLFIYNRQVTLDGEGHHTWPYLFPSTDPEHSLFNGYTDAMSSLRLRGFRLHWGQTSFSRLVELKIQSICPETLAEVGDLMHAIASAPQLRRLQLVDVRCHLDAIHTLQIDRPGDAPVFHPNLEFLFLKNIRWGLLLLILRSIIPGSYKTTISYSRREYLRRYSTDLTVLKESGLQGFNIDTLLVSRNWVHRSEFLPSLLKAMPSIKTLSLAHCEFSKETFQVLTRPQKSDVDEGETEFPTIRRLHMLGSTFDPQELDGLKEVVTSHGIQELKLGGSIDELKSDSEHTPTLERPVRFEDPKDDEQTAPMKDWLRDTVPDFGIVRRLEDFPDFDFQSYDW</sequence>
<evidence type="ECO:0000256" key="1">
    <source>
        <dbReference type="SAM" id="MobiDB-lite"/>
    </source>
</evidence>
<dbReference type="Proteomes" id="UP000663853">
    <property type="component" value="Unassembled WGS sequence"/>
</dbReference>
<feature type="region of interest" description="Disordered" evidence="1">
    <location>
        <begin position="1"/>
        <end position="55"/>
    </location>
</feature>
<evidence type="ECO:0008006" key="4">
    <source>
        <dbReference type="Google" id="ProtNLM"/>
    </source>
</evidence>
<dbReference type="AlphaFoldDB" id="A0A8H2XKL7"/>
<dbReference type="InterPro" id="IPR032675">
    <property type="entry name" value="LRR_dom_sf"/>
</dbReference>
<proteinExistence type="predicted"/>
<name>A0A8H2XKL7_9AGAM</name>
<dbReference type="Gene3D" id="3.80.10.10">
    <property type="entry name" value="Ribonuclease Inhibitor"/>
    <property type="match status" value="1"/>
</dbReference>
<evidence type="ECO:0000313" key="3">
    <source>
        <dbReference type="Proteomes" id="UP000663853"/>
    </source>
</evidence>
<feature type="compositionally biased region" description="Polar residues" evidence="1">
    <location>
        <begin position="1"/>
        <end position="34"/>
    </location>
</feature>
<organism evidence="2 3">
    <name type="scientific">Rhizoctonia solani</name>
    <dbReference type="NCBI Taxonomy" id="456999"/>
    <lineage>
        <taxon>Eukaryota</taxon>
        <taxon>Fungi</taxon>
        <taxon>Dikarya</taxon>
        <taxon>Basidiomycota</taxon>
        <taxon>Agaricomycotina</taxon>
        <taxon>Agaricomycetes</taxon>
        <taxon>Cantharellales</taxon>
        <taxon>Ceratobasidiaceae</taxon>
        <taxon>Rhizoctonia</taxon>
    </lineage>
</organism>
<reference evidence="2" key="1">
    <citation type="submission" date="2021-01" db="EMBL/GenBank/DDBJ databases">
        <authorList>
            <person name="Kaushik A."/>
        </authorList>
    </citation>
    <scope>NUCLEOTIDE SEQUENCE</scope>
    <source>
        <strain evidence="2">AG6-10EEA</strain>
    </source>
</reference>
<dbReference type="SUPFAM" id="SSF52047">
    <property type="entry name" value="RNI-like"/>
    <property type="match status" value="1"/>
</dbReference>
<accession>A0A8H2XKL7</accession>